<reference evidence="2" key="1">
    <citation type="journal article" date="2014" name="Nucleic Acids Res.">
        <title>The evolutionary dynamics of variant antigen genes in Babesia reveal a history of genomic innovation underlying host-parasite interaction.</title>
        <authorList>
            <person name="Jackson A.P."/>
            <person name="Otto T.D."/>
            <person name="Darby A."/>
            <person name="Ramaprasad A."/>
            <person name="Xia D."/>
            <person name="Echaide I.E."/>
            <person name="Farber M."/>
            <person name="Gahlot S."/>
            <person name="Gamble J."/>
            <person name="Gupta D."/>
            <person name="Gupta Y."/>
            <person name="Jackson L."/>
            <person name="Malandrin L."/>
            <person name="Malas T.B."/>
            <person name="Moussa E."/>
            <person name="Nair M."/>
            <person name="Reid A.J."/>
            <person name="Sanders M."/>
            <person name="Sharma J."/>
            <person name="Tracey A."/>
            <person name="Quail M.A."/>
            <person name="Weir W."/>
            <person name="Wastling J.M."/>
            <person name="Hall N."/>
            <person name="Willadsen P."/>
            <person name="Lingelbach K."/>
            <person name="Shiels B."/>
            <person name="Tait A."/>
            <person name="Berriman M."/>
            <person name="Allred D.R."/>
            <person name="Pain A."/>
        </authorList>
    </citation>
    <scope>NUCLEOTIDE SEQUENCE</scope>
    <source>
        <strain evidence="2">1802A</strain>
    </source>
</reference>
<feature type="compositionally biased region" description="Low complexity" evidence="1">
    <location>
        <begin position="110"/>
        <end position="137"/>
    </location>
</feature>
<sequence>MEDFERPFEKIWDPKYFQQYCEWLKGNLTENIIGSLQTMSSDSSQWNQTNLRNADSAGPFKYGFVFKDKWDGNRNYKINSAIHPLLSPLRELQGCLQGSPAPPVQSSRASESSHVPSVGTSSPGSGSSGSYSTYGSSDHYQTEYSKGQSENADTSDSSEGSSTASIVGASVGTLGGTAALGGLGYFLRGFLFGV</sequence>
<keyword evidence="3" id="KW-1185">Reference proteome</keyword>
<feature type="compositionally biased region" description="Low complexity" evidence="1">
    <location>
        <begin position="152"/>
        <end position="164"/>
    </location>
</feature>
<organism evidence="2 3">
    <name type="scientific">Babesia divergens</name>
    <dbReference type="NCBI Taxonomy" id="32595"/>
    <lineage>
        <taxon>Eukaryota</taxon>
        <taxon>Sar</taxon>
        <taxon>Alveolata</taxon>
        <taxon>Apicomplexa</taxon>
        <taxon>Aconoidasida</taxon>
        <taxon>Piroplasmida</taxon>
        <taxon>Babesiidae</taxon>
        <taxon>Babesia</taxon>
    </lineage>
</organism>
<feature type="region of interest" description="Disordered" evidence="1">
    <location>
        <begin position="94"/>
        <end position="164"/>
    </location>
</feature>
<dbReference type="EMBL" id="JAHBMH010000037">
    <property type="protein sequence ID" value="KAK1936821.1"/>
    <property type="molecule type" value="Genomic_DNA"/>
</dbReference>
<comment type="caution">
    <text evidence="2">The sequence shown here is derived from an EMBL/GenBank/DDBJ whole genome shotgun (WGS) entry which is preliminary data.</text>
</comment>
<protein>
    <submittedName>
        <fullName evidence="2">Uncharacterized protein</fullName>
    </submittedName>
</protein>
<feature type="compositionally biased region" description="Polar residues" evidence="1">
    <location>
        <begin position="138"/>
        <end position="151"/>
    </location>
</feature>
<name>A0AAD9GE08_BABDI</name>
<gene>
    <name evidence="2" type="ORF">X943_002011</name>
</gene>
<dbReference type="AlphaFoldDB" id="A0AAD9GE08"/>
<evidence type="ECO:0000313" key="3">
    <source>
        <dbReference type="Proteomes" id="UP001195914"/>
    </source>
</evidence>
<evidence type="ECO:0000256" key="1">
    <source>
        <dbReference type="SAM" id="MobiDB-lite"/>
    </source>
</evidence>
<reference evidence="2" key="2">
    <citation type="submission" date="2021-05" db="EMBL/GenBank/DDBJ databases">
        <authorList>
            <person name="Pain A."/>
        </authorList>
    </citation>
    <scope>NUCLEOTIDE SEQUENCE</scope>
    <source>
        <strain evidence="2">1802A</strain>
    </source>
</reference>
<dbReference type="Proteomes" id="UP001195914">
    <property type="component" value="Unassembled WGS sequence"/>
</dbReference>
<accession>A0AAD9GE08</accession>
<evidence type="ECO:0000313" key="2">
    <source>
        <dbReference type="EMBL" id="KAK1936821.1"/>
    </source>
</evidence>
<proteinExistence type="predicted"/>